<dbReference type="Proteomes" id="UP000808349">
    <property type="component" value="Unassembled WGS sequence"/>
</dbReference>
<keyword evidence="1" id="KW-0472">Membrane</keyword>
<evidence type="ECO:0000256" key="1">
    <source>
        <dbReference type="SAM" id="Phobius"/>
    </source>
</evidence>
<gene>
    <name evidence="2" type="ORF">IPO85_05180</name>
</gene>
<keyword evidence="1" id="KW-1133">Transmembrane helix</keyword>
<organism evidence="2 3">
    <name type="scientific">Candidatus Defluviibacterium haderslevense</name>
    <dbReference type="NCBI Taxonomy" id="2981993"/>
    <lineage>
        <taxon>Bacteria</taxon>
        <taxon>Pseudomonadati</taxon>
        <taxon>Bacteroidota</taxon>
        <taxon>Saprospiria</taxon>
        <taxon>Saprospirales</taxon>
        <taxon>Saprospiraceae</taxon>
        <taxon>Candidatus Defluviibacterium</taxon>
    </lineage>
</organism>
<keyword evidence="1" id="KW-0812">Transmembrane</keyword>
<name>A0A9D7S842_9BACT</name>
<dbReference type="NCBIfam" id="TIGR04183">
    <property type="entry name" value="Por_Secre_tail"/>
    <property type="match status" value="1"/>
</dbReference>
<reference evidence="2 3" key="1">
    <citation type="submission" date="2020-10" db="EMBL/GenBank/DDBJ databases">
        <title>Connecting structure to function with the recovery of over 1000 high-quality activated sludge metagenome-assembled genomes encoding full-length rRNA genes using long-read sequencing.</title>
        <authorList>
            <person name="Singleton C.M."/>
            <person name="Petriglieri F."/>
            <person name="Kristensen J.M."/>
            <person name="Kirkegaard R.H."/>
            <person name="Michaelsen T.Y."/>
            <person name="Andersen M.H."/>
            <person name="Karst S.M."/>
            <person name="Dueholm M.S."/>
            <person name="Nielsen P.H."/>
            <person name="Albertsen M."/>
        </authorList>
    </citation>
    <scope>NUCLEOTIDE SEQUENCE [LARGE SCALE GENOMIC DNA]</scope>
    <source>
        <strain evidence="2">Ribe_18-Q3-R11-54_BAT3C.373</strain>
    </source>
</reference>
<dbReference type="EMBL" id="JADKFW010000004">
    <property type="protein sequence ID" value="MBK9716900.1"/>
    <property type="molecule type" value="Genomic_DNA"/>
</dbReference>
<protein>
    <submittedName>
        <fullName evidence="2">T9SS type A sorting domain-containing protein</fullName>
    </submittedName>
</protein>
<proteinExistence type="predicted"/>
<accession>A0A9D7S842</accession>
<dbReference type="InterPro" id="IPR026444">
    <property type="entry name" value="Secre_tail"/>
</dbReference>
<comment type="caution">
    <text evidence="2">The sequence shown here is derived from an EMBL/GenBank/DDBJ whole genome shotgun (WGS) entry which is preliminary data.</text>
</comment>
<dbReference type="AlphaFoldDB" id="A0A9D7S842"/>
<evidence type="ECO:0000313" key="2">
    <source>
        <dbReference type="EMBL" id="MBK9716900.1"/>
    </source>
</evidence>
<evidence type="ECO:0000313" key="3">
    <source>
        <dbReference type="Proteomes" id="UP000808349"/>
    </source>
</evidence>
<feature type="transmembrane region" description="Helical" evidence="1">
    <location>
        <begin position="28"/>
        <end position="47"/>
    </location>
</feature>
<sequence>MTHNIVFNTDCFASLFRETQLNTTQHKLSLGCWYLIAFILFSFLSPFRSYSQQLPFICDNGGFENGYTYYTGWISNYKKGSNQCNPKDINLNPVVFSQVGTLPEPNRIQIVQAGNDPYTNYATALFESQALRLNSWVPPIINSGYCIFQSGVDRVTKSFLVTDQNRFFTVWFSAVLLFNPDHIESTDNQPFFSMKCNLAPNSDACYNGFTIPYDIIASTGDCVDEGDYVKATNWVCHRFFIDRQYIGQTATLEITAADCGESSHFGYAYIDGICEPCNGNSSYGSGEISPGSPNINVSCNGDSITINGSYTTPTISGGYTIFHDFNVPGFNIYNKTVNTTNKTFSFKIVKSDFQSPNPSCRDLIVYLQFKNSAGNFIPDIPTNALDICLSLFTIPDLNLTVGSCNRNHPTNNVYSDDYYYVDIEITNATNTPWVLMRQLDDPLPDESGLYTIRNGTGNGNYHLGPFLIQDGGWDLILFYNNCSKIFHITPPDYCSGCAEFSKVKIFNIQCDPTNGWSYDIMVPNQNPQAGSCWRFNGSNISRQFNQVYNIPVGPVGQLCINRTIKYFLDCTLGSVCEANFDICPPKPCNNNNYEDCSLEVYFNKLNCINNGGGNYSYTIDLLVSGAGFPCFKALAPNNTIIDQGSFNNPLGPYSTDVTIIIYSCGGVMNFSCECPNTGCYKVFKIRKPEDCTTRESFGGTSSRTKINISNEVEIQPNPVLSDEFIVKSILPLTEYEIYNSSGVLLSSNVFKGLEHRFNLKLPSGIYLLRYKNLEGEFNVLKFVKL</sequence>